<dbReference type="GO" id="GO:0051082">
    <property type="term" value="F:unfolded protein binding"/>
    <property type="evidence" value="ECO:0007669"/>
    <property type="project" value="InterPro"/>
</dbReference>
<protein>
    <submittedName>
        <fullName evidence="4">RHTO0S03e09648g1_1</fullName>
    </submittedName>
</protein>
<dbReference type="GO" id="GO:0044183">
    <property type="term" value="F:protein folding chaperone"/>
    <property type="evidence" value="ECO:0007669"/>
    <property type="project" value="TreeGrafter"/>
</dbReference>
<dbReference type="SUPFAM" id="SSF46579">
    <property type="entry name" value="Prefoldin"/>
    <property type="match status" value="1"/>
</dbReference>
<sequence>MAEDIRQVLVQLQAQQVEASRQLSAIRAQLNAREREKKLTTLTLREIEQLPRDPSQTQVYRGVGRMFVQESRNNIENTLRAKMKESTEEVSVLEKRAKYLEGEITTAQNSLRDILQEQAARR</sequence>
<feature type="coiled-coil region" evidence="3">
    <location>
        <begin position="76"/>
        <end position="103"/>
    </location>
</feature>
<evidence type="ECO:0000313" key="4">
    <source>
        <dbReference type="EMBL" id="CDR38450.1"/>
    </source>
</evidence>
<evidence type="ECO:0000256" key="2">
    <source>
        <dbReference type="ARBA" id="ARBA00023186"/>
    </source>
</evidence>
<dbReference type="GO" id="GO:0005737">
    <property type="term" value="C:cytoplasm"/>
    <property type="evidence" value="ECO:0007669"/>
    <property type="project" value="TreeGrafter"/>
</dbReference>
<evidence type="ECO:0000256" key="3">
    <source>
        <dbReference type="SAM" id="Coils"/>
    </source>
</evidence>
<name>A0A061ALP9_RHOTO</name>
<dbReference type="GO" id="GO:0016272">
    <property type="term" value="C:prefoldin complex"/>
    <property type="evidence" value="ECO:0007669"/>
    <property type="project" value="InterPro"/>
</dbReference>
<dbReference type="PANTHER" id="PTHR20903">
    <property type="entry name" value="PREFOLDIN SUBUNIT 1-RELATED"/>
    <property type="match status" value="1"/>
</dbReference>
<dbReference type="InterPro" id="IPR002777">
    <property type="entry name" value="PFD_beta-like"/>
</dbReference>
<dbReference type="EMBL" id="LK052938">
    <property type="protein sequence ID" value="CDR38450.1"/>
    <property type="molecule type" value="Genomic_DNA"/>
</dbReference>
<comment type="similarity">
    <text evidence="1">Belongs to the prefoldin subunit beta family.</text>
</comment>
<keyword evidence="3" id="KW-0175">Coiled coil</keyword>
<keyword evidence="2" id="KW-0143">Chaperone</keyword>
<accession>A0A061ALP9</accession>
<feature type="coiled-coil region" evidence="3">
    <location>
        <begin position="2"/>
        <end position="29"/>
    </location>
</feature>
<reference evidence="4" key="1">
    <citation type="journal article" date="2014" name="Genome Announc.">
        <title>Draft genome sequence of Rhodosporidium toruloides CECT1137, an oleaginous yeast of biotechnological interest.</title>
        <authorList>
            <person name="Morin N."/>
            <person name="Calcas X."/>
            <person name="Devillers H."/>
            <person name="Durrens P."/>
            <person name="Sherman D.J."/>
            <person name="Nicaud J.-M."/>
            <person name="Neuveglise C."/>
        </authorList>
    </citation>
    <scope>NUCLEOTIDE SEQUENCE</scope>
    <source>
        <strain evidence="4">CECT1137</strain>
    </source>
</reference>
<evidence type="ECO:0000256" key="1">
    <source>
        <dbReference type="ARBA" id="ARBA00008045"/>
    </source>
</evidence>
<proteinExistence type="inferred from homology"/>
<dbReference type="InterPro" id="IPR009053">
    <property type="entry name" value="Prefoldin"/>
</dbReference>
<dbReference type="PANTHER" id="PTHR20903:SF0">
    <property type="entry name" value="PREFOLDIN SUBUNIT 1"/>
    <property type="match status" value="1"/>
</dbReference>
<organism evidence="4">
    <name type="scientific">Rhodotorula toruloides</name>
    <name type="common">Yeast</name>
    <name type="synonym">Rhodosporidium toruloides</name>
    <dbReference type="NCBI Taxonomy" id="5286"/>
    <lineage>
        <taxon>Eukaryota</taxon>
        <taxon>Fungi</taxon>
        <taxon>Dikarya</taxon>
        <taxon>Basidiomycota</taxon>
        <taxon>Pucciniomycotina</taxon>
        <taxon>Microbotryomycetes</taxon>
        <taxon>Sporidiobolales</taxon>
        <taxon>Sporidiobolaceae</taxon>
        <taxon>Rhodotorula</taxon>
    </lineage>
</organism>
<dbReference type="Gene3D" id="1.10.287.370">
    <property type="match status" value="1"/>
</dbReference>
<dbReference type="OrthoDB" id="2015447at2759"/>
<gene>
    <name evidence="4" type="ORF">RHTO0S_03e09648g</name>
</gene>
<dbReference type="AlphaFoldDB" id="A0A061ALP9"/>
<dbReference type="Pfam" id="PF01920">
    <property type="entry name" value="Prefoldin_2"/>
    <property type="match status" value="1"/>
</dbReference>